<accession>A0A4Q9LPT4</accession>
<proteinExistence type="predicted"/>
<keyword evidence="2" id="KW-1185">Reference proteome</keyword>
<organism evidence="1 2">
    <name type="scientific">Hamiltosporidium tvaerminnensis</name>
    <dbReference type="NCBI Taxonomy" id="1176355"/>
    <lineage>
        <taxon>Eukaryota</taxon>
        <taxon>Fungi</taxon>
        <taxon>Fungi incertae sedis</taxon>
        <taxon>Microsporidia</taxon>
        <taxon>Dubosqiidae</taxon>
        <taxon>Hamiltosporidium</taxon>
    </lineage>
</organism>
<dbReference type="AlphaFoldDB" id="A0A4Q9LPT4"/>
<feature type="non-terminal residue" evidence="1">
    <location>
        <position position="172"/>
    </location>
</feature>
<evidence type="ECO:0000313" key="1">
    <source>
        <dbReference type="EMBL" id="TBU10493.1"/>
    </source>
</evidence>
<evidence type="ECO:0000313" key="2">
    <source>
        <dbReference type="Proteomes" id="UP000292282"/>
    </source>
</evidence>
<dbReference type="Proteomes" id="UP000292282">
    <property type="component" value="Unassembled WGS sequence"/>
</dbReference>
<reference evidence="1 2" key="1">
    <citation type="submission" date="2017-12" db="EMBL/GenBank/DDBJ databases">
        <authorList>
            <person name="Pombert J.-F."/>
            <person name="Haag K.L."/>
            <person name="Ebert D."/>
        </authorList>
    </citation>
    <scope>NUCLEOTIDE SEQUENCE [LARGE SCALE GENOMIC DNA]</scope>
    <source>
        <strain evidence="1">IL-G-3</strain>
    </source>
</reference>
<dbReference type="EMBL" id="PITK01001719">
    <property type="protein sequence ID" value="TBU10493.1"/>
    <property type="molecule type" value="Genomic_DNA"/>
</dbReference>
<comment type="caution">
    <text evidence="1">The sequence shown here is derived from an EMBL/GenBank/DDBJ whole genome shotgun (WGS) entry which is preliminary data.</text>
</comment>
<protein>
    <submittedName>
        <fullName evidence="1">Uncharacterized protein</fullName>
    </submittedName>
</protein>
<name>A0A4Q9LPT4_9MICR</name>
<sequence length="172" mass="20024">MYQDINWSRKAIKYVHLFLLIQEILDNEYAEIEVDTRTKTNAIDEVSFDLQKEPECEERTEERRKSAPFGKSATNDTCCEDTATLLQGVSVYKYLGIIEDSRRIPTRSSFEEVQNKLISRNRQCDVLVKNKIHLRPGCKERLYLPRTELGRGLNSVEVRSEHMLLTLGLSRK</sequence>
<dbReference type="VEuPathDB" id="MicrosporidiaDB:CWI38_1719p0010"/>
<gene>
    <name evidence="1" type="ORF">CWI38_1719p0010</name>
</gene>